<evidence type="ECO:0000313" key="3">
    <source>
        <dbReference type="Proteomes" id="UP000054988"/>
    </source>
</evidence>
<gene>
    <name evidence="2" type="ORF">WG66_11446</name>
</gene>
<sequence>MFAQVCHLKCKFRWAVPASLPQLPAVCNWQALMDLATLWPRTNSPVLTLLAGILSSNYMLDGETYNPTYEADIDTDDLEAWSSMHESDAETKLYSFNNHLIKQEPVADPILLWTPSAGSISPDATPAPPSPLQTLTPLPTPLRKHLKSQVPFPHDAALVSGGTHLLSMRSSEGLIPLSMGLDATVIDYFEHPKAYGPKSRTAATKGKAKAKIVDPTPVEPSNSL</sequence>
<dbReference type="EMBL" id="LATX01001944">
    <property type="protein sequence ID" value="KTB35973.1"/>
    <property type="molecule type" value="Genomic_DNA"/>
</dbReference>
<proteinExistence type="predicted"/>
<organism evidence="2 3">
    <name type="scientific">Moniliophthora roreri</name>
    <name type="common">Frosty pod rot fungus</name>
    <name type="synonym">Monilia roreri</name>
    <dbReference type="NCBI Taxonomy" id="221103"/>
    <lineage>
        <taxon>Eukaryota</taxon>
        <taxon>Fungi</taxon>
        <taxon>Dikarya</taxon>
        <taxon>Basidiomycota</taxon>
        <taxon>Agaricomycotina</taxon>
        <taxon>Agaricomycetes</taxon>
        <taxon>Agaricomycetidae</taxon>
        <taxon>Agaricales</taxon>
        <taxon>Marasmiineae</taxon>
        <taxon>Marasmiaceae</taxon>
        <taxon>Moniliophthora</taxon>
    </lineage>
</organism>
<name>A0A0W0FI73_MONRR</name>
<evidence type="ECO:0000313" key="2">
    <source>
        <dbReference type="EMBL" id="KTB35973.1"/>
    </source>
</evidence>
<protein>
    <submittedName>
        <fullName evidence="2">Uncharacterized protein</fullName>
    </submittedName>
</protein>
<comment type="caution">
    <text evidence="2">The sequence shown here is derived from an EMBL/GenBank/DDBJ whole genome shotgun (WGS) entry which is preliminary data.</text>
</comment>
<dbReference type="AlphaFoldDB" id="A0A0W0FI73"/>
<accession>A0A0W0FI73</accession>
<reference evidence="2 3" key="1">
    <citation type="submission" date="2015-12" db="EMBL/GenBank/DDBJ databases">
        <title>Draft genome sequence of Moniliophthora roreri, the causal agent of frosty pod rot of cacao.</title>
        <authorList>
            <person name="Aime M.C."/>
            <person name="Diaz-Valderrama J.R."/>
            <person name="Kijpornyongpan T."/>
            <person name="Phillips-Mora W."/>
        </authorList>
    </citation>
    <scope>NUCLEOTIDE SEQUENCE [LARGE SCALE GENOMIC DNA]</scope>
    <source>
        <strain evidence="2 3">MCA 2952</strain>
    </source>
</reference>
<feature type="region of interest" description="Disordered" evidence="1">
    <location>
        <begin position="197"/>
        <end position="224"/>
    </location>
</feature>
<evidence type="ECO:0000256" key="1">
    <source>
        <dbReference type="SAM" id="MobiDB-lite"/>
    </source>
</evidence>
<dbReference type="Proteomes" id="UP000054988">
    <property type="component" value="Unassembled WGS sequence"/>
</dbReference>